<dbReference type="EMBL" id="PQXH01000071">
    <property type="protein sequence ID" value="TGO13353.1"/>
    <property type="molecule type" value="Genomic_DNA"/>
</dbReference>
<reference evidence="1 2" key="1">
    <citation type="submission" date="2017-12" db="EMBL/GenBank/DDBJ databases">
        <title>Comparative genomics of Botrytis spp.</title>
        <authorList>
            <person name="Valero-Jimenez C.A."/>
            <person name="Tapia P."/>
            <person name="Veloso J."/>
            <person name="Silva-Moreno E."/>
            <person name="Staats M."/>
            <person name="Valdes J.H."/>
            <person name="Van Kan J.A.L."/>
        </authorList>
    </citation>
    <scope>NUCLEOTIDE SEQUENCE [LARGE SCALE GENOMIC DNA]</scope>
    <source>
        <strain evidence="1 2">Bt9001</strain>
    </source>
</reference>
<comment type="caution">
    <text evidence="1">The sequence shown here is derived from an EMBL/GenBank/DDBJ whole genome shotgun (WGS) entry which is preliminary data.</text>
</comment>
<gene>
    <name evidence="1" type="ORF">BTUL_0071g00300</name>
</gene>
<evidence type="ECO:0000313" key="1">
    <source>
        <dbReference type="EMBL" id="TGO13353.1"/>
    </source>
</evidence>
<dbReference type="Proteomes" id="UP000297777">
    <property type="component" value="Unassembled WGS sequence"/>
</dbReference>
<dbReference type="AlphaFoldDB" id="A0A4Z1ESA2"/>
<proteinExistence type="predicted"/>
<protein>
    <submittedName>
        <fullName evidence="1">Uncharacterized protein</fullName>
    </submittedName>
</protein>
<name>A0A4Z1ESA2_9HELO</name>
<evidence type="ECO:0000313" key="2">
    <source>
        <dbReference type="Proteomes" id="UP000297777"/>
    </source>
</evidence>
<sequence length="172" mass="19053">MGNWQTDESVIVMIRAHFAGLEYHIEATNEWEGKSPQAMMTINLSATACSCYSMGFNAYHTDYHQSSRRITHSKTTSIPFTDVYLPVKSTGNFTQKTVVKHMIAVTETSVTNILLDITSRQVLTVALAQAEKVTTNEVRARAVVIAILSLVVAFPDEQGERRGNLVVCCVPE</sequence>
<keyword evidence="2" id="KW-1185">Reference proteome</keyword>
<organism evidence="1 2">
    <name type="scientific">Botrytis tulipae</name>
    <dbReference type="NCBI Taxonomy" id="87230"/>
    <lineage>
        <taxon>Eukaryota</taxon>
        <taxon>Fungi</taxon>
        <taxon>Dikarya</taxon>
        <taxon>Ascomycota</taxon>
        <taxon>Pezizomycotina</taxon>
        <taxon>Leotiomycetes</taxon>
        <taxon>Helotiales</taxon>
        <taxon>Sclerotiniaceae</taxon>
        <taxon>Botrytis</taxon>
    </lineage>
</organism>
<accession>A0A4Z1ESA2</accession>